<dbReference type="InterPro" id="IPR000182">
    <property type="entry name" value="GNAT_dom"/>
</dbReference>
<dbReference type="Gene3D" id="3.40.630.30">
    <property type="match status" value="1"/>
</dbReference>
<feature type="domain" description="N-acetyltransferase" evidence="1">
    <location>
        <begin position="25"/>
        <end position="170"/>
    </location>
</feature>
<dbReference type="EMBL" id="JAGEMK010000003">
    <property type="protein sequence ID" value="MBO1751799.1"/>
    <property type="molecule type" value="Genomic_DNA"/>
</dbReference>
<keyword evidence="3" id="KW-1185">Reference proteome</keyword>
<accession>A0A939LPX5</accession>
<gene>
    <name evidence="2" type="ORF">J4G33_08295</name>
</gene>
<evidence type="ECO:0000259" key="1">
    <source>
        <dbReference type="PROSITE" id="PS51186"/>
    </source>
</evidence>
<evidence type="ECO:0000313" key="3">
    <source>
        <dbReference type="Proteomes" id="UP000664209"/>
    </source>
</evidence>
<sequence>MPEPSHRVAEEARALADQRCRAAGIAVRPLDSAREVGLAVEVLRGIWGTPDALAAPAMRALEHAGSYVMGVYSTADGELIGASAAFFAEPDARRLHSHATGVRAGRRGAGVGTALKLDQRAWALERGLRSISWTFDPLVARNAHLNLARLGARVTEYLADFYGSMGDEINRGDATDRLHVEWEVARPWPPAPPPVEARDAPVALASSTDGRPTPTEVAEDAPWVRIAVPGDVESMRASDPDLAGWWRTAVRDALQARLETGHEILGFAAASGHYLLGGPR</sequence>
<dbReference type="SUPFAM" id="SSF55729">
    <property type="entry name" value="Acyl-CoA N-acyltransferases (Nat)"/>
    <property type="match status" value="1"/>
</dbReference>
<dbReference type="PANTHER" id="PTHR41700">
    <property type="entry name" value="GCN5-RELATED N-ACETYLTRANSFERASE"/>
    <property type="match status" value="1"/>
</dbReference>
<dbReference type="GO" id="GO:0016747">
    <property type="term" value="F:acyltransferase activity, transferring groups other than amino-acyl groups"/>
    <property type="evidence" value="ECO:0007669"/>
    <property type="project" value="InterPro"/>
</dbReference>
<dbReference type="AlphaFoldDB" id="A0A939LPX5"/>
<dbReference type="PANTHER" id="PTHR41700:SF1">
    <property type="entry name" value="N-ACETYLTRANSFERASE DOMAIN-CONTAINING PROTEIN"/>
    <property type="match status" value="1"/>
</dbReference>
<organism evidence="2 3">
    <name type="scientific">Actinotalea soli</name>
    <dbReference type="NCBI Taxonomy" id="2819234"/>
    <lineage>
        <taxon>Bacteria</taxon>
        <taxon>Bacillati</taxon>
        <taxon>Actinomycetota</taxon>
        <taxon>Actinomycetes</taxon>
        <taxon>Micrococcales</taxon>
        <taxon>Cellulomonadaceae</taxon>
        <taxon>Actinotalea</taxon>
    </lineage>
</organism>
<dbReference type="RefSeq" id="WP_208055463.1">
    <property type="nucleotide sequence ID" value="NZ_JAGEMK010000003.1"/>
</dbReference>
<reference evidence="2" key="1">
    <citation type="submission" date="2021-03" db="EMBL/GenBank/DDBJ databases">
        <title>Actinotalea soli sp. nov., isolated from soil.</title>
        <authorList>
            <person name="Ping W."/>
            <person name="Zhang J."/>
        </authorList>
    </citation>
    <scope>NUCLEOTIDE SEQUENCE</scope>
    <source>
        <strain evidence="2">BY-33</strain>
    </source>
</reference>
<comment type="caution">
    <text evidence="2">The sequence shown here is derived from an EMBL/GenBank/DDBJ whole genome shotgun (WGS) entry which is preliminary data.</text>
</comment>
<protein>
    <recommendedName>
        <fullName evidence="1">N-acetyltransferase domain-containing protein</fullName>
    </recommendedName>
</protein>
<dbReference type="Proteomes" id="UP000664209">
    <property type="component" value="Unassembled WGS sequence"/>
</dbReference>
<proteinExistence type="predicted"/>
<name>A0A939LPX5_9CELL</name>
<dbReference type="InterPro" id="IPR038764">
    <property type="entry name" value="GNAT_N_AcTrfase_prd"/>
</dbReference>
<dbReference type="InterPro" id="IPR016181">
    <property type="entry name" value="Acyl_CoA_acyltransferase"/>
</dbReference>
<evidence type="ECO:0000313" key="2">
    <source>
        <dbReference type="EMBL" id="MBO1751799.1"/>
    </source>
</evidence>
<dbReference type="PROSITE" id="PS51186">
    <property type="entry name" value="GNAT"/>
    <property type="match status" value="1"/>
</dbReference>